<keyword evidence="3" id="KW-1185">Reference proteome</keyword>
<dbReference type="Proteomes" id="UP000005824">
    <property type="component" value="Unassembled WGS sequence"/>
</dbReference>
<evidence type="ECO:0000313" key="3">
    <source>
        <dbReference type="Proteomes" id="UP000005824"/>
    </source>
</evidence>
<dbReference type="STRING" id="497964.CfE428DRAFT_1780"/>
<proteinExistence type="predicted"/>
<dbReference type="InParanoid" id="B4CYP2"/>
<sequence>MRSNNSGYAVLGIAGDGDNGVIGSNTSSAAYNFRSAFAGGQFINNALTAVNNGSGILAINSVYNQAIDLGHIGDGTWFLGSTGNGVGLTSGTYVGATPLTAGASYNGTGNSNATYRLGAGGTSATLNIGIYPGDSQSFANQLTGNTNLVIGSGLTNGTGGNLLRGTGFVVLNTAQNYTGSTVINSGSRLEFRGQLATSGFDVFGTNNTGVPSLIAGGVGGRFLQADGTTAIPVNFHPGGVLQLDNSFDLLANDANHAQGRWGDTAAVNLNGSSFKVVGSILTDINESVGQVTTFGQSFLTPSQTTAPGVNLRTTTITVAGITQGVNRNGNTGDNGSISIEPTTAGQLGLLERVMVSGAAPTVTNGIVAPWMWNQRESSFLTYNATTGFNNAAFTITNTSSSTTAPIVTAGTDIYWNKPGVAINLAVGQQFDVYALRTDNSINPVTASDATAKIIMESGGLLTGANSMNLFTGLVFGTVASPREADIHVTANTTTIGDGVNNPTTSGQITATNIVKDGGGTLQLDAEQGTFTGAIAFNNGVLTLNNRTSGNSGASNAGGNGGTIYINGYNLTLNLNAGSTAAGGSFNNNIYLAAGNPLSIIAVNRLGAASGQTMIGGNGGTGGNLTFGGSSGDQGQTLTINQSNGQTFRVNGTTNLGPSGNAIFVTNTDTFLAGLVTGAGTLVKEGGSNLYLAATTNATAATAAATQTNTFTGGITILGGGVVAPGVGTPGGSITTNPLGVNTTVTLVGGTLFLRADADNTTTFNTVAYDTNNIVVNGNSTITVDRTGAQTAETSKLVLVNNLTIGNETLTVGQGNSYRFGINGGNLTNMATLNLGADMVINGNLTDNGAGIGLIKTGGNTLWFANGNNSTFSGPLVINQGALRFGNSAVASATATVGAASKIIINPGASVQLEGVGNVNTGAGQQIEVRSAGSFAGIVQLNSSFDPSAMITSNSTGLLLTPASFTTKLNLSTIGDGTFQFATTGAFSYTFASMGAGAANPLNAGVGVYRLGGNNQNLTITATNNNVLTGQNEVQVGSLLSGGGNFLFNNSNDYTGGTVISRGTAATITQGGANTPMGTGQVDVFGTLTAAGTTGSFLNGAGTANNNVIVLHPGSYLQFDGNQAGNGGTTGGNANRWDDNTPIALNGSSLLNQSQSGQVQNETVGAISFANGSRISIINPGVPTGPHVLTTSSLTRVGKGTLVFTPGDTFGTNGGNTDNFSVTGGLPANVNGMMPAWYVDSFHNSFVKSASVSGLNLVQVVTPTQTSLGAGLVAGTDIVNLTAASTLVDNPVIYALMTNNNISNGPGQFNTITLSGTGASGSNVGGLLVYTNSVTIQSNIKAGTGGQFELPIYNSSALALNGDISAAGVTKFGTGVLTIGKDQSDAARGVGNGFNSGWVVNEGQLTLGAFGSLGNVGTAANPNLVLLNGSQSGAAQLNLTLNQGNTSNATYTSGRIVVLDNAVINYDPQANDRTQTINDVQVQSTGGTLMDAQLKFTFTNSRARSILETGVLSLTDASGFSNGGTQLTVTWGSNVTNGTSAGVSVASLAGSDRLTKWGAGVLYIRGDSTVGSTAADGTVYGAYTGNVSIEEGAIQILNPKALGNGTVTVKRDGVLDINTVGYTGAPTYSAGSIERWSADGARTGGITVDLTGGATLQIANDQTTGTATIKMNGGSIEGFLNTDSNITAISQGAVYRTIGAGYSFQLMGNSFLGQSITGWYQWLG</sequence>
<evidence type="ECO:0000256" key="1">
    <source>
        <dbReference type="ARBA" id="ARBA00022729"/>
    </source>
</evidence>
<evidence type="ECO:0000313" key="2">
    <source>
        <dbReference type="EMBL" id="EDY20583.1"/>
    </source>
</evidence>
<organism evidence="2 3">
    <name type="scientific">Chthoniobacter flavus Ellin428</name>
    <dbReference type="NCBI Taxonomy" id="497964"/>
    <lineage>
        <taxon>Bacteria</taxon>
        <taxon>Pseudomonadati</taxon>
        <taxon>Verrucomicrobiota</taxon>
        <taxon>Spartobacteria</taxon>
        <taxon>Chthoniobacterales</taxon>
        <taxon>Chthoniobacteraceae</taxon>
        <taxon>Chthoniobacter</taxon>
    </lineage>
</organism>
<protein>
    <submittedName>
        <fullName evidence="2">Autotransporter-associated beta strand repeat protein</fullName>
    </submittedName>
</protein>
<reference evidence="2 3" key="1">
    <citation type="journal article" date="2011" name="J. Bacteriol.">
        <title>Genome sequence of Chthoniobacter flavus Ellin428, an aerobic heterotrophic soil bacterium.</title>
        <authorList>
            <person name="Kant R."/>
            <person name="van Passel M.W."/>
            <person name="Palva A."/>
            <person name="Lucas S."/>
            <person name="Lapidus A."/>
            <person name="Glavina Del Rio T."/>
            <person name="Dalin E."/>
            <person name="Tice H."/>
            <person name="Bruce D."/>
            <person name="Goodwin L."/>
            <person name="Pitluck S."/>
            <person name="Larimer F.W."/>
            <person name="Land M.L."/>
            <person name="Hauser L."/>
            <person name="Sangwan P."/>
            <person name="de Vos W.M."/>
            <person name="Janssen P.H."/>
            <person name="Smidt H."/>
        </authorList>
    </citation>
    <scope>NUCLEOTIDE SEQUENCE [LARGE SCALE GENOMIC DNA]</scope>
    <source>
        <strain evidence="2 3">Ellin428</strain>
    </source>
</reference>
<dbReference type="NCBIfam" id="TIGR02601">
    <property type="entry name" value="autotrns_rpt"/>
    <property type="match status" value="2"/>
</dbReference>
<name>B4CYP2_9BACT</name>
<gene>
    <name evidence="2" type="ORF">CfE428DRAFT_1780</name>
</gene>
<dbReference type="InterPro" id="IPR013425">
    <property type="entry name" value="Autotrns_rpt"/>
</dbReference>
<accession>B4CYP2</accession>
<keyword evidence="1" id="KW-0732">Signal</keyword>
<comment type="caution">
    <text evidence="2">The sequence shown here is derived from an EMBL/GenBank/DDBJ whole genome shotgun (WGS) entry which is preliminary data.</text>
</comment>
<dbReference type="EMBL" id="ABVL01000004">
    <property type="protein sequence ID" value="EDY20583.1"/>
    <property type="molecule type" value="Genomic_DNA"/>
</dbReference>
<dbReference type="eggNOG" id="COG3210">
    <property type="taxonomic scope" value="Bacteria"/>
</dbReference>